<sequence length="165" mass="18386">MFEVLAFVYENFYAEDSCPEPAHLQRKLSGVGFDPEEIADALDWLTGLGNAARFAKPAVAAIPTVLPAAGFHLPTTDSMRIYSPREQNHLRSECIGYLHFLDHAGITPAHIREVVLERAMAVQDGPVSLDELKIIILMVFWSFGQEPDALALDELCETHETRTIH</sequence>
<dbReference type="InterPro" id="IPR007456">
    <property type="entry name" value="Smg"/>
</dbReference>
<dbReference type="PANTHER" id="PTHR38692">
    <property type="entry name" value="PROTEIN SMG"/>
    <property type="match status" value="1"/>
</dbReference>
<evidence type="ECO:0000313" key="2">
    <source>
        <dbReference type="EMBL" id="MDT7519122.1"/>
    </source>
</evidence>
<accession>A0ABU3KPF5</accession>
<evidence type="ECO:0000313" key="3">
    <source>
        <dbReference type="Proteomes" id="UP001321700"/>
    </source>
</evidence>
<dbReference type="RefSeq" id="WP_313874822.1">
    <property type="nucleotide sequence ID" value="NZ_JAVBIK010000001.1"/>
</dbReference>
<dbReference type="Pfam" id="PF04361">
    <property type="entry name" value="DUF494"/>
    <property type="match status" value="1"/>
</dbReference>
<proteinExistence type="inferred from homology"/>
<protein>
    <recommendedName>
        <fullName evidence="1">Protein Smg homolog</fullName>
    </recommendedName>
</protein>
<dbReference type="EMBL" id="JAVBIK010000001">
    <property type="protein sequence ID" value="MDT7519122.1"/>
    <property type="molecule type" value="Genomic_DNA"/>
</dbReference>
<evidence type="ECO:0000256" key="1">
    <source>
        <dbReference type="HAMAP-Rule" id="MF_00598"/>
    </source>
</evidence>
<gene>
    <name evidence="1" type="primary">smg</name>
    <name evidence="2" type="ORF">RAE19_10430</name>
</gene>
<organism evidence="2 3">
    <name type="scientific">Rhodoferax potami</name>
    <dbReference type="NCBI Taxonomy" id="3068338"/>
    <lineage>
        <taxon>Bacteria</taxon>
        <taxon>Pseudomonadati</taxon>
        <taxon>Pseudomonadota</taxon>
        <taxon>Betaproteobacteria</taxon>
        <taxon>Burkholderiales</taxon>
        <taxon>Comamonadaceae</taxon>
        <taxon>Rhodoferax</taxon>
    </lineage>
</organism>
<keyword evidence="3" id="KW-1185">Reference proteome</keyword>
<reference evidence="2 3" key="1">
    <citation type="submission" date="2023-08" db="EMBL/GenBank/DDBJ databases">
        <title>Rhodoferax potami sp. nov. and Rhodoferax mekongensis sp. nov., isolated from the Mekong River in Thailand.</title>
        <authorList>
            <person name="Kitikhun S."/>
            <person name="Charoenyingcharoen P."/>
            <person name="Siriarchawattana P."/>
            <person name="Likhitrattanapisal S."/>
            <person name="Nilsakha T."/>
            <person name="Chanpet A."/>
            <person name="Rattanawaree P."/>
            <person name="Ingsriswang S."/>
        </authorList>
    </citation>
    <scope>NUCLEOTIDE SEQUENCE [LARGE SCALE GENOMIC DNA]</scope>
    <source>
        <strain evidence="2 3">TBRC 17660</strain>
    </source>
</reference>
<comment type="similarity">
    <text evidence="1">Belongs to the Smg family.</text>
</comment>
<dbReference type="HAMAP" id="MF_00598">
    <property type="entry name" value="Smg"/>
    <property type="match status" value="1"/>
</dbReference>
<dbReference type="Proteomes" id="UP001321700">
    <property type="component" value="Unassembled WGS sequence"/>
</dbReference>
<comment type="caution">
    <text evidence="2">The sequence shown here is derived from an EMBL/GenBank/DDBJ whole genome shotgun (WGS) entry which is preliminary data.</text>
</comment>
<name>A0ABU3KPF5_9BURK</name>
<dbReference type="PANTHER" id="PTHR38692:SF1">
    <property type="entry name" value="PROTEIN SMG"/>
    <property type="match status" value="1"/>
</dbReference>